<dbReference type="PROSITE" id="PS51292">
    <property type="entry name" value="ZF_RING_CH"/>
    <property type="match status" value="1"/>
</dbReference>
<name>A0A922ICY4_DERFA</name>
<feature type="compositionally biased region" description="Polar residues" evidence="5">
    <location>
        <begin position="1013"/>
        <end position="1028"/>
    </location>
</feature>
<dbReference type="EMBL" id="ASGP02000001">
    <property type="protein sequence ID" value="KAH9529189.1"/>
    <property type="molecule type" value="Genomic_DNA"/>
</dbReference>
<organism evidence="7 8">
    <name type="scientific">Dermatophagoides farinae</name>
    <name type="common">American house dust mite</name>
    <dbReference type="NCBI Taxonomy" id="6954"/>
    <lineage>
        <taxon>Eukaryota</taxon>
        <taxon>Metazoa</taxon>
        <taxon>Ecdysozoa</taxon>
        <taxon>Arthropoda</taxon>
        <taxon>Chelicerata</taxon>
        <taxon>Arachnida</taxon>
        <taxon>Acari</taxon>
        <taxon>Acariformes</taxon>
        <taxon>Sarcoptiformes</taxon>
        <taxon>Astigmata</taxon>
        <taxon>Psoroptidia</taxon>
        <taxon>Analgoidea</taxon>
        <taxon>Pyroglyphidae</taxon>
        <taxon>Dermatophagoidinae</taxon>
        <taxon>Dermatophagoides</taxon>
    </lineage>
</organism>
<sequence>MDQLQYCRLCLKPENVNRLELKFTPNLCYCRESNFHRQCLIEWIESTGFTNCHRCQCDYNVFINMVNIRQSELTCLKELKFIQLKSYQITSENVGGSGNCLVIEHRNQRIIICCRNELISAPLVSLLNFDVWSKSFLKHVDPNIPSKTVIIIDQVHVSNLISISRKGYGTKLAVACHSPTQPSALIYFYHTDSIEETKEKTVPFNHFNFSVNTVTKIRFISWHPEMNDNIFACSLTDGSFFIIHIGDYPSKTLVVLSQLQAANCYVSTFCWSPKGKQIVISDGTASFVQYKFQLNEQNLVLSNGLQETKKIQLPESFQRFRVSNIFWLSTFNFVIISRNDEADETCFILVSIPSSKATGADAVMKIVDFGRLIIECPEESNESFEGNIFPLENLIFFFTNKSNEFAMIGSTSPELTVADNWSELTNDDGYRLMFSEADQSFQIRGLSFAHGTPKQFQLSTSILKGGIHQPFALAYNSLGHLTLFLIDYENGSEFIKVPTAPKCVKPQVAVQQQPTPPVSTINLQLQPVPMPLIQKSVTATTSSILIGGNNQQQLFSTTTIGSNQTPKLEFNSKQNLFPSSSSMGFNQKPISPESDKVLSMKSQEFSKQTQLQQHQPQKKEGEIVRNIEDLYSEEILNNIKEFDHQLRQSVHSLQTLLRKTTIGSNKKQDRLKFDSKFITEMLENISSSYGSFNHDVNDLQASCLELQYLMEESRTLMDRHNDPKYRHILQQKNLDPLTARRLKEIQALKDYIEIQLRELNNKFDLEWQEWLQRIKLLGSSSTSTSFHNHRHSNSAIRDRSLPTWPHSSFITDEKNNNYENCNIISVGKSKNVSAIVCKALINNQQLIENLKLQIKDLMKKFVDQQGRMPNGSSSFSSCKDSNDLQDLIRLIGNVSLMKSSVVTNLNVTNTSVTCKKERYYRESITVQCMQSDRKISLRNFLENRHSIPIRVCRQIQLGHGSSYTNQKSRFASVLEKIKERRIMLDKKQQKNTSSILEGDKNNETTENKENKIIHTQSVSSQQPRATSITTKPDVVYPAITNSIVANSKLQQQQNSSISQALPQSQPQTTAVVTLPKFQTNSNLASWTIPTDLLHSSSSNNITTTSSHEHKSKESANFGLSTTNTSFFGFGGGQAGDSDDCIEQQKAASTSFPTLSSLISSPTNSTTKPFKDLISTVTSTTSILLPTTTITTFPHETNSSSIVSASHPAAITTQTVTTSSFLTSKIPSFSASMFGTFASNSGGVDSFSNLNISGSKTTPFTSKPFLLKNDNGESDDQNNHKEQIEAAGLNSSKSQESVVDQQRQETVTTTTLNFVTKPSFTFGGTLSKLNDPSKSCTTLTETNKSNKTVYNNLVTTKTEVPITTSKTETISSTSTASAISFVTSANIESSSSLSSALKPSFPSFSSSLFGESKQPSSVTATTVTTAITVAQQSQPSFNFNKTLSSLSLNSGISNTSVVVTTTSTTGGTSIFGSSFGGNLQSSNSHFGQPVASTTSSLFGNSTTTGGFGNFSFGGTTQSNNLFGQQRVSAESSLSPQTKTETLFDQQQPFQPLTNTSPPGPSFSSPHSPPATNVFGGSPLFGGGPTFGSSAMFGGIATFGGEQTASMLSPYNNSNHSFGSMAFKNEPMPSFDSLANDNRNPNSSLAIGFGQPSGGSGGHFFNSTISQQNSDAFTQRRG</sequence>
<protein>
    <recommendedName>
        <fullName evidence="6">RING-CH-type domain-containing protein</fullName>
    </recommendedName>
</protein>
<dbReference type="Proteomes" id="UP000790347">
    <property type="component" value="Unassembled WGS sequence"/>
</dbReference>
<feature type="region of interest" description="Disordered" evidence="5">
    <location>
        <begin position="985"/>
        <end position="1028"/>
    </location>
</feature>
<evidence type="ECO:0000259" key="6">
    <source>
        <dbReference type="PROSITE" id="PS51292"/>
    </source>
</evidence>
<reference evidence="7" key="2">
    <citation type="journal article" date="2022" name="Res Sq">
        <title>Comparative Genomics Reveals Insights into the Divergent Evolution of Astigmatic Mites and Household Pest Adaptations.</title>
        <authorList>
            <person name="Xiong Q."/>
            <person name="Wan A.T.-Y."/>
            <person name="Liu X.-Y."/>
            <person name="Fung C.S.-H."/>
            <person name="Xiao X."/>
            <person name="Malainual N."/>
            <person name="Hou J."/>
            <person name="Wang L."/>
            <person name="Wang M."/>
            <person name="Yang K."/>
            <person name="Cui Y."/>
            <person name="Leung E."/>
            <person name="Nong W."/>
            <person name="Shin S.-K."/>
            <person name="Au S."/>
            <person name="Jeong K.Y."/>
            <person name="Chew F.T."/>
            <person name="Hui J."/>
            <person name="Leung T.F."/>
            <person name="Tungtrongchitr A."/>
            <person name="Zhong N."/>
            <person name="Liu Z."/>
            <person name="Tsui S."/>
        </authorList>
    </citation>
    <scope>NUCLEOTIDE SEQUENCE</scope>
    <source>
        <strain evidence="7">Derf</strain>
        <tissue evidence="7">Whole organism</tissue>
    </source>
</reference>
<feature type="region of interest" description="Disordered" evidence="5">
    <location>
        <begin position="591"/>
        <end position="621"/>
    </location>
</feature>
<comment type="caution">
    <text evidence="7">The sequence shown here is derived from an EMBL/GenBank/DDBJ whole genome shotgun (WGS) entry which is preliminary data.</text>
</comment>
<keyword evidence="4" id="KW-0175">Coiled coil</keyword>
<evidence type="ECO:0000256" key="1">
    <source>
        <dbReference type="ARBA" id="ARBA00022723"/>
    </source>
</evidence>
<keyword evidence="1" id="KW-0479">Metal-binding</keyword>
<dbReference type="InterPro" id="IPR011016">
    <property type="entry name" value="Znf_RING-CH"/>
</dbReference>
<reference evidence="7" key="1">
    <citation type="submission" date="2013-05" db="EMBL/GenBank/DDBJ databases">
        <authorList>
            <person name="Yim A.K.Y."/>
            <person name="Chan T.F."/>
            <person name="Ji K.M."/>
            <person name="Liu X.Y."/>
            <person name="Zhou J.W."/>
            <person name="Li R.Q."/>
            <person name="Yang K.Y."/>
            <person name="Li J."/>
            <person name="Li M."/>
            <person name="Law P.T.W."/>
            <person name="Wu Y.L."/>
            <person name="Cai Z.L."/>
            <person name="Qin H."/>
            <person name="Bao Y."/>
            <person name="Leung R.K.K."/>
            <person name="Ng P.K.S."/>
            <person name="Zou J."/>
            <person name="Zhong X.J."/>
            <person name="Ran P.X."/>
            <person name="Zhong N.S."/>
            <person name="Liu Z.G."/>
            <person name="Tsui S.K.W."/>
        </authorList>
    </citation>
    <scope>NUCLEOTIDE SEQUENCE</scope>
    <source>
        <strain evidence="7">Derf</strain>
        <tissue evidence="7">Whole organism</tissue>
    </source>
</reference>
<dbReference type="GO" id="GO:0008270">
    <property type="term" value="F:zinc ion binding"/>
    <property type="evidence" value="ECO:0007669"/>
    <property type="project" value="UniProtKB-KW"/>
</dbReference>
<evidence type="ECO:0000256" key="5">
    <source>
        <dbReference type="SAM" id="MobiDB-lite"/>
    </source>
</evidence>
<gene>
    <name evidence="7" type="ORF">DERF_003083</name>
</gene>
<feature type="coiled-coil region" evidence="4">
    <location>
        <begin position="840"/>
        <end position="867"/>
    </location>
</feature>
<evidence type="ECO:0000313" key="7">
    <source>
        <dbReference type="EMBL" id="KAH9529189.1"/>
    </source>
</evidence>
<keyword evidence="2" id="KW-0863">Zinc-finger</keyword>
<keyword evidence="8" id="KW-1185">Reference proteome</keyword>
<evidence type="ECO:0000313" key="8">
    <source>
        <dbReference type="Proteomes" id="UP000790347"/>
    </source>
</evidence>
<dbReference type="SUPFAM" id="SSF101908">
    <property type="entry name" value="Putative isomerase YbhE"/>
    <property type="match status" value="1"/>
</dbReference>
<feature type="region of interest" description="Disordered" evidence="5">
    <location>
        <begin position="1545"/>
        <end position="1577"/>
    </location>
</feature>
<proteinExistence type="predicted"/>
<evidence type="ECO:0000256" key="3">
    <source>
        <dbReference type="ARBA" id="ARBA00022833"/>
    </source>
</evidence>
<evidence type="ECO:0000256" key="2">
    <source>
        <dbReference type="ARBA" id="ARBA00022771"/>
    </source>
</evidence>
<feature type="domain" description="RING-CH-type" evidence="6">
    <location>
        <begin position="1"/>
        <end position="62"/>
    </location>
</feature>
<keyword evidence="3" id="KW-0862">Zinc</keyword>
<evidence type="ECO:0000256" key="4">
    <source>
        <dbReference type="SAM" id="Coils"/>
    </source>
</evidence>
<accession>A0A922ICY4</accession>
<feature type="region of interest" description="Disordered" evidence="5">
    <location>
        <begin position="1637"/>
        <end position="1676"/>
    </location>
</feature>
<feature type="compositionally biased region" description="Basic and acidic residues" evidence="5">
    <location>
        <begin position="997"/>
        <end position="1012"/>
    </location>
</feature>
<feature type="compositionally biased region" description="Polar residues" evidence="5">
    <location>
        <begin position="1545"/>
        <end position="1554"/>
    </location>
</feature>
<feature type="compositionally biased region" description="Polar residues" evidence="5">
    <location>
        <begin position="1660"/>
        <end position="1676"/>
    </location>
</feature>